<reference evidence="4 5" key="3">
    <citation type="submission" date="2019-03" db="EMBL/GenBank/DDBJ databases">
        <title>Genomic Encyclopedia of Type Strains, Phase IV (KMG-IV): sequencing the most valuable type-strain genomes for metagenomic binning, comparative biology and taxonomic classification.</title>
        <authorList>
            <person name="Goeker M."/>
        </authorList>
    </citation>
    <scope>NUCLEOTIDE SEQUENCE [LARGE SCALE GENOMIC DNA]</scope>
    <source>
        <strain evidence="4 5">DSM 103236</strain>
    </source>
</reference>
<dbReference type="Pfam" id="PF00561">
    <property type="entry name" value="Abhydrolase_1"/>
    <property type="match status" value="1"/>
</dbReference>
<dbReference type="GO" id="GO:0052689">
    <property type="term" value="F:carboxylic ester hydrolase activity"/>
    <property type="evidence" value="ECO:0007669"/>
    <property type="project" value="TreeGrafter"/>
</dbReference>
<dbReference type="EMBL" id="BMJO01000003">
    <property type="protein sequence ID" value="GGE52118.1"/>
    <property type="molecule type" value="Genomic_DNA"/>
</dbReference>
<dbReference type="InterPro" id="IPR053145">
    <property type="entry name" value="AB_hydrolase_Est10"/>
</dbReference>
<dbReference type="PANTHER" id="PTHR43265">
    <property type="entry name" value="ESTERASE ESTD"/>
    <property type="match status" value="1"/>
</dbReference>
<reference evidence="3" key="4">
    <citation type="submission" date="2024-05" db="EMBL/GenBank/DDBJ databases">
        <authorList>
            <person name="Sun Q."/>
            <person name="Zhou Y."/>
        </authorList>
    </citation>
    <scope>NUCLEOTIDE SEQUENCE</scope>
    <source>
        <strain evidence="3">CGMCC 1.15644</strain>
    </source>
</reference>
<feature type="signal peptide" evidence="1">
    <location>
        <begin position="1"/>
        <end position="18"/>
    </location>
</feature>
<feature type="domain" description="AB hydrolase-1" evidence="2">
    <location>
        <begin position="56"/>
        <end position="325"/>
    </location>
</feature>
<dbReference type="EMBL" id="SLWO01000002">
    <property type="protein sequence ID" value="TCO28832.1"/>
    <property type="molecule type" value="Genomic_DNA"/>
</dbReference>
<dbReference type="RefSeq" id="WP_132529870.1">
    <property type="nucleotide sequence ID" value="NZ_BMJO01000003.1"/>
</dbReference>
<comment type="caution">
    <text evidence="4">The sequence shown here is derived from an EMBL/GenBank/DDBJ whole genome shotgun (WGS) entry which is preliminary data.</text>
</comment>
<reference evidence="6" key="2">
    <citation type="journal article" date="2019" name="Int. J. Syst. Evol. Microbiol.">
        <title>The Global Catalogue of Microorganisms (GCM) 10K type strain sequencing project: providing services to taxonomists for standard genome sequencing and annotation.</title>
        <authorList>
            <consortium name="The Broad Institute Genomics Platform"/>
            <consortium name="The Broad Institute Genome Sequencing Center for Infectious Disease"/>
            <person name="Wu L."/>
            <person name="Ma J."/>
        </authorList>
    </citation>
    <scope>NUCLEOTIDE SEQUENCE [LARGE SCALE GENOMIC DNA]</scope>
    <source>
        <strain evidence="6">CGMCC 1.15644</strain>
    </source>
</reference>
<dbReference type="InterPro" id="IPR000073">
    <property type="entry name" value="AB_hydrolase_1"/>
</dbReference>
<accession>A0A4R2HI37</accession>
<dbReference type="PANTHER" id="PTHR43265:SF1">
    <property type="entry name" value="ESTERASE ESTD"/>
    <property type="match status" value="1"/>
</dbReference>
<keyword evidence="6" id="KW-1185">Reference proteome</keyword>
<evidence type="ECO:0000313" key="5">
    <source>
        <dbReference type="Proteomes" id="UP000295684"/>
    </source>
</evidence>
<dbReference type="Gene3D" id="3.40.50.1820">
    <property type="entry name" value="alpha/beta hydrolase"/>
    <property type="match status" value="1"/>
</dbReference>
<evidence type="ECO:0000313" key="3">
    <source>
        <dbReference type="EMBL" id="GGE52118.1"/>
    </source>
</evidence>
<dbReference type="AlphaFoldDB" id="A0A4R2HI37"/>
<evidence type="ECO:0000256" key="1">
    <source>
        <dbReference type="SAM" id="SignalP"/>
    </source>
</evidence>
<reference evidence="3" key="1">
    <citation type="journal article" date="2014" name="Int. J. Syst. Evol. Microbiol.">
        <title>Complete genome of a new Firmicutes species belonging to the dominant human colonic microbiota ('Ruminococcus bicirculans') reveals two chromosomes and a selective capacity to utilize plant glucans.</title>
        <authorList>
            <consortium name="NISC Comparative Sequencing Program"/>
            <person name="Wegmann U."/>
            <person name="Louis P."/>
            <person name="Goesmann A."/>
            <person name="Henrissat B."/>
            <person name="Duncan S.H."/>
            <person name="Flint H.J."/>
        </authorList>
    </citation>
    <scope>NUCLEOTIDE SEQUENCE</scope>
    <source>
        <strain evidence="3">CGMCC 1.15644</strain>
    </source>
</reference>
<dbReference type="SUPFAM" id="SSF53474">
    <property type="entry name" value="alpha/beta-Hydrolases"/>
    <property type="match status" value="1"/>
</dbReference>
<gene>
    <name evidence="4" type="ORF">EV200_102249</name>
    <name evidence="3" type="ORF">GCM10011413_18040</name>
</gene>
<evidence type="ECO:0000313" key="4">
    <source>
        <dbReference type="EMBL" id="TCO28832.1"/>
    </source>
</evidence>
<dbReference type="Proteomes" id="UP000622648">
    <property type="component" value="Unassembled WGS sequence"/>
</dbReference>
<evidence type="ECO:0000259" key="2">
    <source>
        <dbReference type="Pfam" id="PF00561"/>
    </source>
</evidence>
<proteinExistence type="predicted"/>
<organism evidence="4 5">
    <name type="scientific">Pedobacter psychrotolerans</name>
    <dbReference type="NCBI Taxonomy" id="1843235"/>
    <lineage>
        <taxon>Bacteria</taxon>
        <taxon>Pseudomonadati</taxon>
        <taxon>Bacteroidota</taxon>
        <taxon>Sphingobacteriia</taxon>
        <taxon>Sphingobacteriales</taxon>
        <taxon>Sphingobacteriaceae</taxon>
        <taxon>Pedobacter</taxon>
    </lineage>
</organism>
<evidence type="ECO:0000313" key="6">
    <source>
        <dbReference type="Proteomes" id="UP000622648"/>
    </source>
</evidence>
<dbReference type="OrthoDB" id="9809549at2"/>
<keyword evidence="1" id="KW-0732">Signal</keyword>
<protein>
    <recommendedName>
        <fullName evidence="2">AB hydrolase-1 domain-containing protein</fullName>
    </recommendedName>
</protein>
<name>A0A4R2HI37_9SPHI</name>
<dbReference type="Proteomes" id="UP000295684">
    <property type="component" value="Unassembled WGS sequence"/>
</dbReference>
<feature type="chain" id="PRO_5020525018" description="AB hydrolase-1 domain-containing protein" evidence="1">
    <location>
        <begin position="19"/>
        <end position="361"/>
    </location>
</feature>
<dbReference type="InterPro" id="IPR029058">
    <property type="entry name" value="AB_hydrolase_fold"/>
</dbReference>
<sequence length="361" mass="39855">MKKIILALMFLYNLDAYAQQTASVGIMADSIIFKSADGEITYGGTFSKPAHLKSFPTVLIVSGTGKQDRDGTMAGHKIFLEIANYLNQNGIAVLRTDDRGQGKTTGIYETATTGDFAADALAAVGYLKKRNDVDLNKIGLLGHSEGGAVISIAAAKSKDVKFLISIAGLAMSGLEAQLKQNEDLVNHSALQDYDKKRANDINRIMFETAFRYADSDSLEAKLNEAYAAWKVKDDAYFKMLNIEFDHFRFPIYSYVKNATGPWYRYFIRYDAKSTISKIKVPILALNGDKDLMVAADENLSNWKNFALTGGNKNVTTIKLPGLNHLFLACTTCDNAESAKIKTGFSLQALSIIKDWLKKNFR</sequence>